<dbReference type="GO" id="GO:0005096">
    <property type="term" value="F:GTPase activator activity"/>
    <property type="evidence" value="ECO:0007669"/>
    <property type="project" value="UniProtKB-KW"/>
</dbReference>
<keyword evidence="2" id="KW-0472">Membrane</keyword>
<protein>
    <recommendedName>
        <fullName evidence="3">Ras-GAP domain-containing protein</fullName>
    </recommendedName>
</protein>
<dbReference type="SUPFAM" id="SSF48350">
    <property type="entry name" value="GTPase activation domain, GAP"/>
    <property type="match status" value="1"/>
</dbReference>
<organism evidence="4 5">
    <name type="scientific">Reticulomyxa filosa</name>
    <dbReference type="NCBI Taxonomy" id="46433"/>
    <lineage>
        <taxon>Eukaryota</taxon>
        <taxon>Sar</taxon>
        <taxon>Rhizaria</taxon>
        <taxon>Retaria</taxon>
        <taxon>Foraminifera</taxon>
        <taxon>Monothalamids</taxon>
        <taxon>Reticulomyxidae</taxon>
        <taxon>Reticulomyxa</taxon>
    </lineage>
</organism>
<reference evidence="4 5" key="1">
    <citation type="journal article" date="2013" name="Curr. Biol.">
        <title>The Genome of the Foraminiferan Reticulomyxa filosa.</title>
        <authorList>
            <person name="Glockner G."/>
            <person name="Hulsmann N."/>
            <person name="Schleicher M."/>
            <person name="Noegel A.A."/>
            <person name="Eichinger L."/>
            <person name="Gallinger C."/>
            <person name="Pawlowski J."/>
            <person name="Sierra R."/>
            <person name="Euteneuer U."/>
            <person name="Pillet L."/>
            <person name="Moustafa A."/>
            <person name="Platzer M."/>
            <person name="Groth M."/>
            <person name="Szafranski K."/>
            <person name="Schliwa M."/>
        </authorList>
    </citation>
    <scope>NUCLEOTIDE SEQUENCE [LARGE SCALE GENOMIC DNA]</scope>
</reference>
<proteinExistence type="predicted"/>
<keyword evidence="2" id="KW-1133">Transmembrane helix</keyword>
<dbReference type="OrthoDB" id="17673at2759"/>
<dbReference type="InterPro" id="IPR008936">
    <property type="entry name" value="Rho_GTPase_activation_prot"/>
</dbReference>
<evidence type="ECO:0000256" key="2">
    <source>
        <dbReference type="SAM" id="Phobius"/>
    </source>
</evidence>
<feature type="transmembrane region" description="Helical" evidence="2">
    <location>
        <begin position="22"/>
        <end position="41"/>
    </location>
</feature>
<keyword evidence="2" id="KW-0812">Transmembrane</keyword>
<dbReference type="EMBL" id="ASPP01013635">
    <property type="protein sequence ID" value="ETO19474.1"/>
    <property type="molecule type" value="Genomic_DNA"/>
</dbReference>
<sequence>MGYCPTIMTGCKSTSWSELLKFSPFFFFFFVVEFFFKFIFLKKKKKDVMKFEYEQCEDITTYLRENTTATKLLQAYLKRQHISDFIDSTVKECGEFCLRNPEEDLEIDPEAREREKEKETNKQTNKTVFLLKNKKVWEGMLIQVEEAANIKDPNDPKIQNLCAQRREKLREFVRHIMDRIMQADSYPMGLRILCKKLTELAHSKVYDQDNEKMAESLVGGFIFLRIFNPRIQLYGHEQTKIHKKHAKQIRRRFTLIAK</sequence>
<dbReference type="AlphaFoldDB" id="X6N183"/>
<evidence type="ECO:0000259" key="3">
    <source>
        <dbReference type="PROSITE" id="PS50018"/>
    </source>
</evidence>
<dbReference type="InterPro" id="IPR039360">
    <property type="entry name" value="Ras_GTPase"/>
</dbReference>
<dbReference type="Proteomes" id="UP000023152">
    <property type="component" value="Unassembled WGS sequence"/>
</dbReference>
<dbReference type="PROSITE" id="PS50018">
    <property type="entry name" value="RAS_GTPASE_ACTIV_2"/>
    <property type="match status" value="1"/>
</dbReference>
<dbReference type="Gene3D" id="1.10.506.10">
    <property type="entry name" value="GTPase Activation - p120gap, domain 1"/>
    <property type="match status" value="1"/>
</dbReference>
<dbReference type="InterPro" id="IPR001936">
    <property type="entry name" value="RasGAP_dom"/>
</dbReference>
<keyword evidence="1" id="KW-0343">GTPase activation</keyword>
<feature type="domain" description="Ras-GAP" evidence="3">
    <location>
        <begin position="47"/>
        <end position="258"/>
    </location>
</feature>
<keyword evidence="5" id="KW-1185">Reference proteome</keyword>
<evidence type="ECO:0000256" key="1">
    <source>
        <dbReference type="ARBA" id="ARBA00022468"/>
    </source>
</evidence>
<dbReference type="Pfam" id="PF00616">
    <property type="entry name" value="RasGAP"/>
    <property type="match status" value="1"/>
</dbReference>
<dbReference type="PANTHER" id="PTHR10194">
    <property type="entry name" value="RAS GTPASE-ACTIVATING PROTEINS"/>
    <property type="match status" value="1"/>
</dbReference>
<accession>X6N183</accession>
<evidence type="ECO:0000313" key="5">
    <source>
        <dbReference type="Proteomes" id="UP000023152"/>
    </source>
</evidence>
<evidence type="ECO:0000313" key="4">
    <source>
        <dbReference type="EMBL" id="ETO19474.1"/>
    </source>
</evidence>
<name>X6N183_RETFI</name>
<comment type="caution">
    <text evidence="4">The sequence shown here is derived from an EMBL/GenBank/DDBJ whole genome shotgun (WGS) entry which is preliminary data.</text>
</comment>
<gene>
    <name evidence="4" type="ORF">RFI_17756</name>
</gene>
<feature type="non-terminal residue" evidence="4">
    <location>
        <position position="258"/>
    </location>
</feature>